<dbReference type="EMBL" id="JARKIE010000356">
    <property type="protein sequence ID" value="KAJ7651850.1"/>
    <property type="molecule type" value="Genomic_DNA"/>
</dbReference>
<dbReference type="Gene3D" id="6.10.140.2220">
    <property type="match status" value="1"/>
</dbReference>
<accession>A0AAD7G031</accession>
<keyword evidence="2 4" id="KW-0863">Zinc-finger</keyword>
<dbReference type="Proteomes" id="UP001221757">
    <property type="component" value="Unassembled WGS sequence"/>
</dbReference>
<evidence type="ECO:0000256" key="2">
    <source>
        <dbReference type="ARBA" id="ARBA00022771"/>
    </source>
</evidence>
<evidence type="ECO:0000256" key="1">
    <source>
        <dbReference type="ARBA" id="ARBA00022723"/>
    </source>
</evidence>
<evidence type="ECO:0000256" key="4">
    <source>
        <dbReference type="PROSITE-ProRule" id="PRU00134"/>
    </source>
</evidence>
<keyword evidence="7" id="KW-1185">Reference proteome</keyword>
<keyword evidence="1" id="KW-0479">Metal-binding</keyword>
<protein>
    <recommendedName>
        <fullName evidence="5">MYND-type domain-containing protein</fullName>
    </recommendedName>
</protein>
<organism evidence="6 7">
    <name type="scientific">Mycena rosella</name>
    <name type="common">Pink bonnet</name>
    <name type="synonym">Agaricus rosellus</name>
    <dbReference type="NCBI Taxonomy" id="1033263"/>
    <lineage>
        <taxon>Eukaryota</taxon>
        <taxon>Fungi</taxon>
        <taxon>Dikarya</taxon>
        <taxon>Basidiomycota</taxon>
        <taxon>Agaricomycotina</taxon>
        <taxon>Agaricomycetes</taxon>
        <taxon>Agaricomycetidae</taxon>
        <taxon>Agaricales</taxon>
        <taxon>Marasmiineae</taxon>
        <taxon>Mycenaceae</taxon>
        <taxon>Mycena</taxon>
    </lineage>
</organism>
<dbReference type="SUPFAM" id="SSF144232">
    <property type="entry name" value="HIT/MYND zinc finger-like"/>
    <property type="match status" value="1"/>
</dbReference>
<dbReference type="InterPro" id="IPR002893">
    <property type="entry name" value="Znf_MYND"/>
</dbReference>
<evidence type="ECO:0000313" key="6">
    <source>
        <dbReference type="EMBL" id="KAJ7651850.1"/>
    </source>
</evidence>
<name>A0AAD7G031_MYCRO</name>
<evidence type="ECO:0000259" key="5">
    <source>
        <dbReference type="PROSITE" id="PS50865"/>
    </source>
</evidence>
<proteinExistence type="predicted"/>
<feature type="domain" description="MYND-type" evidence="5">
    <location>
        <begin position="282"/>
        <end position="320"/>
    </location>
</feature>
<evidence type="ECO:0000313" key="7">
    <source>
        <dbReference type="Proteomes" id="UP001221757"/>
    </source>
</evidence>
<dbReference type="PROSITE" id="PS50865">
    <property type="entry name" value="ZF_MYND_2"/>
    <property type="match status" value="1"/>
</dbReference>
<dbReference type="GO" id="GO:0008270">
    <property type="term" value="F:zinc ion binding"/>
    <property type="evidence" value="ECO:0007669"/>
    <property type="project" value="UniProtKB-KW"/>
</dbReference>
<dbReference type="AlphaFoldDB" id="A0AAD7G031"/>
<keyword evidence="3" id="KW-0862">Zinc</keyword>
<sequence length="326" mass="36170">MSAPSPDILDLYDLALLLNYERASAEPRFRYAKLREVASASSPFKTVVIPAPEWTDRTAPKDGFIFDKIPSQKVNERYLPDLPSNMLVTPIRNPSVRSLTPKQIETIYWQARGHDGCFKCIVLLQHFFDLYPEGVRIRVRTSSGAEFTTLASSRCILEMVLLGPKLMTMSCILPSQIYITGDEDTMVHAVMGFTDSSSSASDIILDMASLQFGDAGRGLGGRSTFVLESRSDFGNRLNRIANSASFTKTSARIRPCPDDGWLKPIAAKVKARWENRHAESWCGHCGSPGPDLKKCSKCRDTSYCDAAPQVAAWPFHKKFCAGMKDA</sequence>
<gene>
    <name evidence="6" type="ORF">B0H17DRAFT_958247</name>
</gene>
<reference evidence="6" key="1">
    <citation type="submission" date="2023-03" db="EMBL/GenBank/DDBJ databases">
        <title>Massive genome expansion in bonnet fungi (Mycena s.s.) driven by repeated elements and novel gene families across ecological guilds.</title>
        <authorList>
            <consortium name="Lawrence Berkeley National Laboratory"/>
            <person name="Harder C.B."/>
            <person name="Miyauchi S."/>
            <person name="Viragh M."/>
            <person name="Kuo A."/>
            <person name="Thoen E."/>
            <person name="Andreopoulos B."/>
            <person name="Lu D."/>
            <person name="Skrede I."/>
            <person name="Drula E."/>
            <person name="Henrissat B."/>
            <person name="Morin E."/>
            <person name="Kohler A."/>
            <person name="Barry K."/>
            <person name="LaButti K."/>
            <person name="Morin E."/>
            <person name="Salamov A."/>
            <person name="Lipzen A."/>
            <person name="Mereny Z."/>
            <person name="Hegedus B."/>
            <person name="Baldrian P."/>
            <person name="Stursova M."/>
            <person name="Weitz H."/>
            <person name="Taylor A."/>
            <person name="Grigoriev I.V."/>
            <person name="Nagy L.G."/>
            <person name="Martin F."/>
            <person name="Kauserud H."/>
        </authorList>
    </citation>
    <scope>NUCLEOTIDE SEQUENCE</scope>
    <source>
        <strain evidence="6">CBHHK067</strain>
    </source>
</reference>
<comment type="caution">
    <text evidence="6">The sequence shown here is derived from an EMBL/GenBank/DDBJ whole genome shotgun (WGS) entry which is preliminary data.</text>
</comment>
<evidence type="ECO:0000256" key="3">
    <source>
        <dbReference type="ARBA" id="ARBA00022833"/>
    </source>
</evidence>
<dbReference type="Pfam" id="PF01753">
    <property type="entry name" value="zf-MYND"/>
    <property type="match status" value="1"/>
</dbReference>